<dbReference type="PATRIC" id="fig|1031711.3.peg.1618"/>
<sequence length="136" mass="14921">MSFSARPALLDDNKPSPAMSILPRLTLCAVLVASMAGCVVAPPPQPRPVAPAPAPVDPHARFEQVQGRIAEEFHRVDVRQQQGYIDPYRADGLRDRLRRIRQEAGDMASQHYGGLSGDEQRALNEELGGLARDITR</sequence>
<proteinExistence type="predicted"/>
<reference evidence="1 2" key="1">
    <citation type="journal article" date="2011" name="J. Bacteriol.">
        <title>Complete genome sequence of the plant pathogen Ralstonia solanacearum strain Po82.</title>
        <authorList>
            <person name="Xu J."/>
            <person name="Zheng H.J."/>
            <person name="Liu L."/>
            <person name="Pan Z.C."/>
            <person name="Prior P."/>
            <person name="Tang B."/>
            <person name="Xu J.S."/>
            <person name="Zhang H."/>
            <person name="Tian Q."/>
            <person name="Zhang L.Q."/>
            <person name="Feng J."/>
        </authorList>
    </citation>
    <scope>NUCLEOTIDE SEQUENCE [LARGE SCALE GENOMIC DNA]</scope>
    <source>
        <strain evidence="1 2">Po82</strain>
    </source>
</reference>
<organism evidence="1 2">
    <name type="scientific">Ralstonia solanacearum (strain Po82)</name>
    <dbReference type="NCBI Taxonomy" id="1031711"/>
    <lineage>
        <taxon>Bacteria</taxon>
        <taxon>Pseudomonadati</taxon>
        <taxon>Pseudomonadota</taxon>
        <taxon>Betaproteobacteria</taxon>
        <taxon>Burkholderiales</taxon>
        <taxon>Burkholderiaceae</taxon>
        <taxon>Ralstonia</taxon>
        <taxon>Ralstonia solanacearum species complex</taxon>
    </lineage>
</organism>
<dbReference type="EMBL" id="CP002819">
    <property type="protein sequence ID" value="AEG68962.1"/>
    <property type="molecule type" value="Genomic_DNA"/>
</dbReference>
<name>F6G1F8_RALS8</name>
<evidence type="ECO:0000313" key="1">
    <source>
        <dbReference type="EMBL" id="AEG68962.1"/>
    </source>
</evidence>
<dbReference type="Proteomes" id="UP000007953">
    <property type="component" value="Chromosome"/>
</dbReference>
<gene>
    <name evidence="1" type="ordered locus">RSPO_c01662</name>
</gene>
<keyword evidence="1" id="KW-0449">Lipoprotein</keyword>
<dbReference type="KEGG" id="rsn:RSPO_c01662"/>
<dbReference type="eggNOG" id="ENOG50336EC">
    <property type="taxonomic scope" value="Bacteria"/>
</dbReference>
<dbReference type="HOGENOM" id="CLU_146534_0_0_4"/>
<dbReference type="AlphaFoldDB" id="F6G1F8"/>
<accession>F6G1F8</accession>
<protein>
    <submittedName>
        <fullName evidence="1">Lipoprotein</fullName>
    </submittedName>
</protein>
<evidence type="ECO:0000313" key="2">
    <source>
        <dbReference type="Proteomes" id="UP000007953"/>
    </source>
</evidence>